<comment type="caution">
    <text evidence="1">The sequence shown here is derived from an EMBL/GenBank/DDBJ whole genome shotgun (WGS) entry which is preliminary data.</text>
</comment>
<dbReference type="EMBL" id="LAZR01029745">
    <property type="protein sequence ID" value="KKL58661.1"/>
    <property type="molecule type" value="Genomic_DNA"/>
</dbReference>
<proteinExistence type="predicted"/>
<evidence type="ECO:0008006" key="2">
    <source>
        <dbReference type="Google" id="ProtNLM"/>
    </source>
</evidence>
<organism evidence="1">
    <name type="scientific">marine sediment metagenome</name>
    <dbReference type="NCBI Taxonomy" id="412755"/>
    <lineage>
        <taxon>unclassified sequences</taxon>
        <taxon>metagenomes</taxon>
        <taxon>ecological metagenomes</taxon>
    </lineage>
</organism>
<accession>A0A0F9DXW2</accession>
<sequence>TVDSSDGLFLVTKSFIATHNTMLGILKGCRLSELYPGNKGLILRKNMTDLRDSTMSDFEEYTKLKVKVQSKTCQIHIKDYPSSTVIFHHVDELAGIIQNINLGWFLIEQGEELDTDEVFETLGGRLRRVLTPRKDIQEQLVKLGKLNKVVEDFRDLDYEESLIAESGLICDLGLPLRQGIVIANTKGHNWNWRKFKKMSKEYICGKDFDVTSRETNKVYSFGRYAELFEGTTYDNVKHLRADFIAACDLKKETAPSHYRRFIMNSWEDADIDNACIKYNKILEAVDLDIREYGNDIVVLAADPAEHGNDKFVIYILKGLKVIDELILSKKELMESVGHIVMKCGEHHPDVIVIDDVGVGAGPRSRLRELSSEGVISAMIMPMGYGKTAIDNEHFLRVRDEIIMHGAQLINDGYVSIPNDPDLIEELAAFTYEPNSKGQITVLRKKEMKKLLTRSTDKADTLFMGLWAAKKAPRRQSIPIGASEESSSYDPLSWGL</sequence>
<dbReference type="AlphaFoldDB" id="A0A0F9DXW2"/>
<dbReference type="Gene3D" id="3.30.420.240">
    <property type="match status" value="1"/>
</dbReference>
<name>A0A0F9DXW2_9ZZZZ</name>
<protein>
    <recommendedName>
        <fullName evidence="2">Terminase large subunit gp17-like C-terminal domain-containing protein</fullName>
    </recommendedName>
</protein>
<dbReference type="Gene3D" id="3.40.50.300">
    <property type="entry name" value="P-loop containing nucleotide triphosphate hydrolases"/>
    <property type="match status" value="1"/>
</dbReference>
<gene>
    <name evidence="1" type="ORF">LCGC14_2223130</name>
</gene>
<reference evidence="1" key="1">
    <citation type="journal article" date="2015" name="Nature">
        <title>Complex archaea that bridge the gap between prokaryotes and eukaryotes.</title>
        <authorList>
            <person name="Spang A."/>
            <person name="Saw J.H."/>
            <person name="Jorgensen S.L."/>
            <person name="Zaremba-Niedzwiedzka K."/>
            <person name="Martijn J."/>
            <person name="Lind A.E."/>
            <person name="van Eijk R."/>
            <person name="Schleper C."/>
            <person name="Guy L."/>
            <person name="Ettema T.J."/>
        </authorList>
    </citation>
    <scope>NUCLEOTIDE SEQUENCE</scope>
</reference>
<evidence type="ECO:0000313" key="1">
    <source>
        <dbReference type="EMBL" id="KKL58661.1"/>
    </source>
</evidence>
<dbReference type="InterPro" id="IPR027417">
    <property type="entry name" value="P-loop_NTPase"/>
</dbReference>
<feature type="non-terminal residue" evidence="1">
    <location>
        <position position="1"/>
    </location>
</feature>